<gene>
    <name evidence="1" type="ORF">BCR33DRAFT_761771</name>
</gene>
<name>A0A1Y2D0C3_9FUNG</name>
<evidence type="ECO:0000313" key="1">
    <source>
        <dbReference type="EMBL" id="ORY52647.1"/>
    </source>
</evidence>
<sequence length="158" mass="17788">MVGLARPHSSTPSNTLSDIKDRSVATFKSFWPVISKKPWTANATLHADVKLAAAAAAARNQRDLRSEPTVASIYRSPQVPVLDPAELVLEEIRRSTQPKAAVAVPEELEQHPPLHLNSYARHRMIFLSYEKLDEKKRSLREQLLIANLIIHLQENELN</sequence>
<keyword evidence="2" id="KW-1185">Reference proteome</keyword>
<dbReference type="EMBL" id="MCGO01000003">
    <property type="protein sequence ID" value="ORY52647.1"/>
    <property type="molecule type" value="Genomic_DNA"/>
</dbReference>
<accession>A0A1Y2D0C3</accession>
<dbReference type="AlphaFoldDB" id="A0A1Y2D0C3"/>
<reference evidence="1 2" key="1">
    <citation type="submission" date="2016-07" db="EMBL/GenBank/DDBJ databases">
        <title>Pervasive Adenine N6-methylation of Active Genes in Fungi.</title>
        <authorList>
            <consortium name="DOE Joint Genome Institute"/>
            <person name="Mondo S.J."/>
            <person name="Dannebaum R.O."/>
            <person name="Kuo R.C."/>
            <person name="Labutti K."/>
            <person name="Haridas S."/>
            <person name="Kuo A."/>
            <person name="Salamov A."/>
            <person name="Ahrendt S.R."/>
            <person name="Lipzen A."/>
            <person name="Sullivan W."/>
            <person name="Andreopoulos W.B."/>
            <person name="Clum A."/>
            <person name="Lindquist E."/>
            <person name="Daum C."/>
            <person name="Ramamoorthy G.K."/>
            <person name="Gryganskyi A."/>
            <person name="Culley D."/>
            <person name="Magnuson J.K."/>
            <person name="James T.Y."/>
            <person name="O'Malley M.A."/>
            <person name="Stajich J.E."/>
            <person name="Spatafora J.W."/>
            <person name="Visel A."/>
            <person name="Grigoriev I.V."/>
        </authorList>
    </citation>
    <scope>NUCLEOTIDE SEQUENCE [LARGE SCALE GENOMIC DNA]</scope>
    <source>
        <strain evidence="1 2">JEL800</strain>
    </source>
</reference>
<proteinExistence type="predicted"/>
<evidence type="ECO:0000313" key="2">
    <source>
        <dbReference type="Proteomes" id="UP000193642"/>
    </source>
</evidence>
<comment type="caution">
    <text evidence="1">The sequence shown here is derived from an EMBL/GenBank/DDBJ whole genome shotgun (WGS) entry which is preliminary data.</text>
</comment>
<dbReference type="Proteomes" id="UP000193642">
    <property type="component" value="Unassembled WGS sequence"/>
</dbReference>
<organism evidence="1 2">
    <name type="scientific">Rhizoclosmatium globosum</name>
    <dbReference type="NCBI Taxonomy" id="329046"/>
    <lineage>
        <taxon>Eukaryota</taxon>
        <taxon>Fungi</taxon>
        <taxon>Fungi incertae sedis</taxon>
        <taxon>Chytridiomycota</taxon>
        <taxon>Chytridiomycota incertae sedis</taxon>
        <taxon>Chytridiomycetes</taxon>
        <taxon>Chytridiales</taxon>
        <taxon>Chytriomycetaceae</taxon>
        <taxon>Rhizoclosmatium</taxon>
    </lineage>
</organism>
<protein>
    <submittedName>
        <fullName evidence="1">Uncharacterized protein</fullName>
    </submittedName>
</protein>